<dbReference type="Proteomes" id="UP000835052">
    <property type="component" value="Unassembled WGS sequence"/>
</dbReference>
<feature type="repeat" description="HEAT" evidence="2">
    <location>
        <begin position="189"/>
        <end position="223"/>
    </location>
</feature>
<feature type="repeat" description="HEAT" evidence="2">
    <location>
        <begin position="229"/>
        <end position="267"/>
    </location>
</feature>
<protein>
    <recommendedName>
        <fullName evidence="6">TOG domain-containing protein</fullName>
    </recommendedName>
</protein>
<dbReference type="Gene3D" id="1.25.10.10">
    <property type="entry name" value="Leucine-rich Repeat Variant"/>
    <property type="match status" value="1"/>
</dbReference>
<dbReference type="InterPro" id="IPR021133">
    <property type="entry name" value="HEAT_type_2"/>
</dbReference>
<dbReference type="Pfam" id="PF02985">
    <property type="entry name" value="HEAT"/>
    <property type="match status" value="1"/>
</dbReference>
<dbReference type="InterPro" id="IPR039918">
    <property type="entry name" value="PPP4R4"/>
</dbReference>
<feature type="region of interest" description="Disordered" evidence="3">
    <location>
        <begin position="1"/>
        <end position="25"/>
    </location>
</feature>
<evidence type="ECO:0000256" key="1">
    <source>
        <dbReference type="ARBA" id="ARBA00022737"/>
    </source>
</evidence>
<keyword evidence="5" id="KW-1185">Reference proteome</keyword>
<name>A0A8S1HZP3_9PELO</name>
<dbReference type="GO" id="GO:0005829">
    <property type="term" value="C:cytosol"/>
    <property type="evidence" value="ECO:0007669"/>
    <property type="project" value="TreeGrafter"/>
</dbReference>
<proteinExistence type="predicted"/>
<organism evidence="4 5">
    <name type="scientific">Caenorhabditis auriculariae</name>
    <dbReference type="NCBI Taxonomy" id="2777116"/>
    <lineage>
        <taxon>Eukaryota</taxon>
        <taxon>Metazoa</taxon>
        <taxon>Ecdysozoa</taxon>
        <taxon>Nematoda</taxon>
        <taxon>Chromadorea</taxon>
        <taxon>Rhabditida</taxon>
        <taxon>Rhabditina</taxon>
        <taxon>Rhabditomorpha</taxon>
        <taxon>Rhabditoidea</taxon>
        <taxon>Rhabditidae</taxon>
        <taxon>Peloderinae</taxon>
        <taxon>Caenorhabditis</taxon>
    </lineage>
</organism>
<dbReference type="InterPro" id="IPR000357">
    <property type="entry name" value="HEAT"/>
</dbReference>
<dbReference type="PROSITE" id="PS50077">
    <property type="entry name" value="HEAT_REPEAT"/>
    <property type="match status" value="2"/>
</dbReference>
<accession>A0A8S1HZP3</accession>
<dbReference type="AlphaFoldDB" id="A0A8S1HZP3"/>
<dbReference type="GO" id="GO:0019888">
    <property type="term" value="F:protein phosphatase regulator activity"/>
    <property type="evidence" value="ECO:0007669"/>
    <property type="project" value="TreeGrafter"/>
</dbReference>
<sequence>MVENQSEAEMKGPQVSTMDDEEAEEEPVMVAKLDFEKLFRMAEDPDMAELLRGPIDTAIHNLENGKEVQKLTAIRSFADLLDTEGDVCLKKLLPVIQAIMACIAEPSEKGKVVMKICNASPYHLNAAAWLETIVEVADLLSLASVKKFIVPVAQQQADPVQRVQRRIIATKLLNKLANILPPQDVRKDLTPCVQMLCKDANSNVRSAIAQRLFVIADSLKSPHDVVVSILPCFVQLLADEDSCVRESAMNNLNDCIPLLTKEAKKHSLFPLVKRSTEESLEKKNETLIIIARNIGRWSVLAFSLCEGRPVNWPPALFQARP</sequence>
<dbReference type="GO" id="GO:0008287">
    <property type="term" value="C:protein serine/threonine phosphatase complex"/>
    <property type="evidence" value="ECO:0007669"/>
    <property type="project" value="TreeGrafter"/>
</dbReference>
<gene>
    <name evidence="4" type="ORF">CAUJ_LOCUS15089</name>
</gene>
<comment type="caution">
    <text evidence="4">The sequence shown here is derived from an EMBL/GenBank/DDBJ whole genome shotgun (WGS) entry which is preliminary data.</text>
</comment>
<dbReference type="OrthoDB" id="340346at2759"/>
<dbReference type="EMBL" id="CAJGYM010000159">
    <property type="protein sequence ID" value="CAD6199185.1"/>
    <property type="molecule type" value="Genomic_DNA"/>
</dbReference>
<evidence type="ECO:0000313" key="5">
    <source>
        <dbReference type="Proteomes" id="UP000835052"/>
    </source>
</evidence>
<keyword evidence="1" id="KW-0677">Repeat</keyword>
<evidence type="ECO:0000256" key="2">
    <source>
        <dbReference type="PROSITE-ProRule" id="PRU00103"/>
    </source>
</evidence>
<dbReference type="SUPFAM" id="SSF48371">
    <property type="entry name" value="ARM repeat"/>
    <property type="match status" value="1"/>
</dbReference>
<dbReference type="InterPro" id="IPR016024">
    <property type="entry name" value="ARM-type_fold"/>
</dbReference>
<dbReference type="InterPro" id="IPR011989">
    <property type="entry name" value="ARM-like"/>
</dbReference>
<reference evidence="4" key="1">
    <citation type="submission" date="2020-10" db="EMBL/GenBank/DDBJ databases">
        <authorList>
            <person name="Kikuchi T."/>
        </authorList>
    </citation>
    <scope>NUCLEOTIDE SEQUENCE</scope>
    <source>
        <strain evidence="4">NKZ352</strain>
    </source>
</reference>
<evidence type="ECO:0000313" key="4">
    <source>
        <dbReference type="EMBL" id="CAD6199185.1"/>
    </source>
</evidence>
<evidence type="ECO:0000256" key="3">
    <source>
        <dbReference type="SAM" id="MobiDB-lite"/>
    </source>
</evidence>
<dbReference type="PANTHER" id="PTHR21467:SF0">
    <property type="entry name" value="SERINE_THREONINE-PROTEIN PHOSPHATASE 4 REGULATORY SUBUNIT 4"/>
    <property type="match status" value="1"/>
</dbReference>
<evidence type="ECO:0008006" key="6">
    <source>
        <dbReference type="Google" id="ProtNLM"/>
    </source>
</evidence>
<dbReference type="PANTHER" id="PTHR21467">
    <property type="entry name" value="PROTEIN PHOSPHATASE 4 REGULATORY SUBUNIT 4 PPP4R4"/>
    <property type="match status" value="1"/>
</dbReference>